<dbReference type="Proteomes" id="UP000246104">
    <property type="component" value="Unassembled WGS sequence"/>
</dbReference>
<sequence>MEININFESGGLKSIKIELSDEYLARFDVLSPEEREKIVNSMSVLAKKLFTSLGHQVGGAMLVPALFPLSVELMADALAKSAQQQIIHLELAEDIAEALHMLDETPPSNDTKGGSQA</sequence>
<evidence type="ECO:0000313" key="2">
    <source>
        <dbReference type="Proteomes" id="UP000246104"/>
    </source>
</evidence>
<reference evidence="1 2" key="1">
    <citation type="submission" date="2018-02" db="EMBL/GenBank/DDBJ databases">
        <title>Genomic Reconstructions from Amazon Rainforest and Pasture Soil Reveal Novel Insights into the Physiology of Candidate Phyla in Tropical Sites.</title>
        <authorList>
            <person name="Kroeger M.E."/>
            <person name="Delmont T."/>
            <person name="Eren A.M."/>
            <person name="Guo J."/>
            <person name="Meyer K.M."/>
            <person name="Khan K."/>
            <person name="Rodrigues J.L.M."/>
            <person name="Bohannan B.J.M."/>
            <person name="Tringe S."/>
            <person name="Borges C.D."/>
            <person name="Tiedje J."/>
            <person name="Tsai S.M."/>
            <person name="Nusslein K."/>
        </authorList>
    </citation>
    <scope>NUCLEOTIDE SEQUENCE [LARGE SCALE GENOMIC DNA]</scope>
    <source>
        <strain evidence="1">Amazon FNV 2010 28 9</strain>
    </source>
</reference>
<dbReference type="AlphaFoldDB" id="A0A317JT29"/>
<organism evidence="1 2">
    <name type="scientific">Candidatus Cerribacteria bacterium 'Amazon FNV 2010 28 9'</name>
    <dbReference type="NCBI Taxonomy" id="2081795"/>
    <lineage>
        <taxon>Bacteria</taxon>
        <taxon>Candidatus Cerribacteria</taxon>
    </lineage>
</organism>
<protein>
    <submittedName>
        <fullName evidence="1">Uncharacterized protein</fullName>
    </submittedName>
</protein>
<evidence type="ECO:0000313" key="1">
    <source>
        <dbReference type="EMBL" id="PWU23568.1"/>
    </source>
</evidence>
<name>A0A317JT29_9BACT</name>
<dbReference type="EMBL" id="PSRQ01000030">
    <property type="protein sequence ID" value="PWU23568.1"/>
    <property type="molecule type" value="Genomic_DNA"/>
</dbReference>
<comment type="caution">
    <text evidence="1">The sequence shown here is derived from an EMBL/GenBank/DDBJ whole genome shotgun (WGS) entry which is preliminary data.</text>
</comment>
<accession>A0A317JT29</accession>
<proteinExistence type="predicted"/>
<gene>
    <name evidence="1" type="ORF">C5B42_02535</name>
</gene>